<organism evidence="1 2">
    <name type="scientific">Pristionchus fissidentatus</name>
    <dbReference type="NCBI Taxonomy" id="1538716"/>
    <lineage>
        <taxon>Eukaryota</taxon>
        <taxon>Metazoa</taxon>
        <taxon>Ecdysozoa</taxon>
        <taxon>Nematoda</taxon>
        <taxon>Chromadorea</taxon>
        <taxon>Rhabditida</taxon>
        <taxon>Rhabditina</taxon>
        <taxon>Diplogasteromorpha</taxon>
        <taxon>Diplogasteroidea</taxon>
        <taxon>Neodiplogasteridae</taxon>
        <taxon>Pristionchus</taxon>
    </lineage>
</organism>
<accession>A0AAV5VAP4</accession>
<comment type="caution">
    <text evidence="1">The sequence shown here is derived from an EMBL/GenBank/DDBJ whole genome shotgun (WGS) entry which is preliminary data.</text>
</comment>
<name>A0AAV5VAP4_9BILA</name>
<keyword evidence="2" id="KW-1185">Reference proteome</keyword>
<dbReference type="AlphaFoldDB" id="A0AAV5VAP4"/>
<evidence type="ECO:0000313" key="2">
    <source>
        <dbReference type="Proteomes" id="UP001432322"/>
    </source>
</evidence>
<protein>
    <submittedName>
        <fullName evidence="1">Uncharacterized protein</fullName>
    </submittedName>
</protein>
<proteinExistence type="predicted"/>
<feature type="non-terminal residue" evidence="1">
    <location>
        <position position="155"/>
    </location>
</feature>
<sequence>PVISIYTKICEPKLSCQVPEQIYNSDYAQGMIRGILCTWLAVPEPGNSFCESRVLDGRFVIGHLFHVDGRFLGLDQNGRRSGVNVGNAGRNYCKRLFGLFRSHSFRSIHRMKLSNCPQNEKGGSDAEQNVTEVERSLAKVGLGRGCGSCSCSSCS</sequence>
<evidence type="ECO:0000313" key="1">
    <source>
        <dbReference type="EMBL" id="GMT15625.1"/>
    </source>
</evidence>
<reference evidence="1" key="1">
    <citation type="submission" date="2023-10" db="EMBL/GenBank/DDBJ databases">
        <title>Genome assembly of Pristionchus species.</title>
        <authorList>
            <person name="Yoshida K."/>
            <person name="Sommer R.J."/>
        </authorList>
    </citation>
    <scope>NUCLEOTIDE SEQUENCE</scope>
    <source>
        <strain evidence="1">RS5133</strain>
    </source>
</reference>
<dbReference type="EMBL" id="BTSY01000002">
    <property type="protein sequence ID" value="GMT15625.1"/>
    <property type="molecule type" value="Genomic_DNA"/>
</dbReference>
<dbReference type="Proteomes" id="UP001432322">
    <property type="component" value="Unassembled WGS sequence"/>
</dbReference>
<feature type="non-terminal residue" evidence="1">
    <location>
        <position position="1"/>
    </location>
</feature>
<gene>
    <name evidence="1" type="ORF">PFISCL1PPCAC_6922</name>
</gene>